<evidence type="ECO:0000313" key="3">
    <source>
        <dbReference type="Proteomes" id="UP000045051"/>
    </source>
</evidence>
<evidence type="ECO:0000313" key="2">
    <source>
        <dbReference type="EMBL" id="CEN46200.1"/>
    </source>
</evidence>
<feature type="transmembrane region" description="Helical" evidence="1">
    <location>
        <begin position="55"/>
        <end position="80"/>
    </location>
</feature>
<feature type="transmembrane region" description="Helical" evidence="1">
    <location>
        <begin position="161"/>
        <end position="181"/>
    </location>
</feature>
<feature type="transmembrane region" description="Helical" evidence="1">
    <location>
        <begin position="187"/>
        <end position="208"/>
    </location>
</feature>
<accession>A0A0B7I3I5</accession>
<keyword evidence="1" id="KW-0472">Membrane</keyword>
<feature type="transmembrane region" description="Helical" evidence="1">
    <location>
        <begin position="12"/>
        <end position="35"/>
    </location>
</feature>
<dbReference type="Pfam" id="PF10067">
    <property type="entry name" value="DUF2306"/>
    <property type="match status" value="1"/>
</dbReference>
<keyword evidence="1" id="KW-1133">Transmembrane helix</keyword>
<feature type="transmembrane region" description="Helical" evidence="1">
    <location>
        <begin position="120"/>
        <end position="141"/>
    </location>
</feature>
<evidence type="ECO:0008006" key="4">
    <source>
        <dbReference type="Google" id="ProtNLM"/>
    </source>
</evidence>
<reference evidence="2 3" key="1">
    <citation type="submission" date="2015-01" db="EMBL/GenBank/DDBJ databases">
        <authorList>
            <person name="MANFREDI Pablo"/>
        </authorList>
    </citation>
    <scope>NUCLEOTIDE SEQUENCE [LARGE SCALE GENOMIC DNA]</scope>
    <source>
        <strain evidence="2 3">CcD38</strain>
    </source>
</reference>
<organism evidence="2 3">
    <name type="scientific">Capnocytophaga canis</name>
    <dbReference type="NCBI Taxonomy" id="1848903"/>
    <lineage>
        <taxon>Bacteria</taxon>
        <taxon>Pseudomonadati</taxon>
        <taxon>Bacteroidota</taxon>
        <taxon>Flavobacteriia</taxon>
        <taxon>Flavobacteriales</taxon>
        <taxon>Flavobacteriaceae</taxon>
        <taxon>Capnocytophaga</taxon>
    </lineage>
</organism>
<keyword evidence="3" id="KW-1185">Reference proteome</keyword>
<name>A0A0B7I3I5_9FLAO</name>
<evidence type="ECO:0000256" key="1">
    <source>
        <dbReference type="SAM" id="Phobius"/>
    </source>
</evidence>
<sequence length="212" mass="25057">MLAFKRNITGLLKVLMIVAFVYFFWLMLKITWLYIPIRSDVAFLMIKQTEVNADSMYLPIFYVHVYTSIFILLFGFLAILRKNFGIAKLHSWTGSAYVVLLLLFAAPSGIYMGIYANGNVYSVISFLILGILWWWTTFMAYRTAREGKFIKHKHWMWRSFALTLSAITLRMWKVVIVYLFHLPPMDTYQIIAWLGWLPNIILVEYLIWKKII</sequence>
<proteinExistence type="predicted"/>
<dbReference type="EMBL" id="CDOI01000143">
    <property type="protein sequence ID" value="CEN46200.1"/>
    <property type="molecule type" value="Genomic_DNA"/>
</dbReference>
<protein>
    <recommendedName>
        <fullName evidence="4">DUF2306 domain-containing protein</fullName>
    </recommendedName>
</protein>
<dbReference type="AlphaFoldDB" id="A0A0B7I3I5"/>
<dbReference type="RefSeq" id="WP_042344254.1">
    <property type="nucleotide sequence ID" value="NZ_CDOH01000150.1"/>
</dbReference>
<dbReference type="Proteomes" id="UP000045051">
    <property type="component" value="Unassembled WGS sequence"/>
</dbReference>
<gene>
    <name evidence="2" type="ORF">CCAND38_320009</name>
</gene>
<dbReference type="InterPro" id="IPR018750">
    <property type="entry name" value="DUF2306_membrane"/>
</dbReference>
<keyword evidence="1" id="KW-0812">Transmembrane</keyword>
<feature type="transmembrane region" description="Helical" evidence="1">
    <location>
        <begin position="92"/>
        <end position="114"/>
    </location>
</feature>